<name>A0A495IBZ2_9MICO</name>
<evidence type="ECO:0000313" key="7">
    <source>
        <dbReference type="Proteomes" id="UP000280008"/>
    </source>
</evidence>
<dbReference type="GO" id="GO:0003677">
    <property type="term" value="F:DNA binding"/>
    <property type="evidence" value="ECO:0007669"/>
    <property type="project" value="UniProtKB-KW"/>
</dbReference>
<feature type="domain" description="HTH gntR-type" evidence="5">
    <location>
        <begin position="19"/>
        <end position="86"/>
    </location>
</feature>
<dbReference type="GO" id="GO:0045892">
    <property type="term" value="P:negative regulation of DNA-templated transcription"/>
    <property type="evidence" value="ECO:0007669"/>
    <property type="project" value="TreeGrafter"/>
</dbReference>
<keyword evidence="3" id="KW-0804">Transcription</keyword>
<dbReference type="InterPro" id="IPR028978">
    <property type="entry name" value="Chorismate_lyase_/UTRA_dom_sf"/>
</dbReference>
<dbReference type="SMART" id="SM00345">
    <property type="entry name" value="HTH_GNTR"/>
    <property type="match status" value="1"/>
</dbReference>
<feature type="region of interest" description="Disordered" evidence="4">
    <location>
        <begin position="1"/>
        <end position="22"/>
    </location>
</feature>
<comment type="caution">
    <text evidence="6">The sequence shown here is derived from an EMBL/GenBank/DDBJ whole genome shotgun (WGS) entry which is preliminary data.</text>
</comment>
<sequence length="263" mass="29094">MSTASAAPTTFPSPRHQPANHTRRAYEMVRSLIRSGMLVSDDQLVEDELIKMFGLSRANIRQALVQLADEGLVIRQRRLGTRVSHPCYQIPLDDILPKDAPPGFMVRTLDDRLVRSMPSIRMALGVSTDMVGMIEHVFEHTTLDGSEPVGLRTAYYRPEHKQPVSWATCPSLAVGFERAFGKALGLVETIVDAVASDEATARILRIAPGSTVLMREQKLYDVDGDVQEYTFSHYRADIVSFPITHVHTPAPSTSPIRTATTAV</sequence>
<dbReference type="Gene3D" id="1.10.10.10">
    <property type="entry name" value="Winged helix-like DNA-binding domain superfamily/Winged helix DNA-binding domain"/>
    <property type="match status" value="1"/>
</dbReference>
<dbReference type="PANTHER" id="PTHR44846">
    <property type="entry name" value="MANNOSYL-D-GLYCERATE TRANSPORT/METABOLISM SYSTEM REPRESSOR MNGR-RELATED"/>
    <property type="match status" value="1"/>
</dbReference>
<dbReference type="InterPro" id="IPR036388">
    <property type="entry name" value="WH-like_DNA-bd_sf"/>
</dbReference>
<evidence type="ECO:0000256" key="3">
    <source>
        <dbReference type="ARBA" id="ARBA00023163"/>
    </source>
</evidence>
<dbReference type="SUPFAM" id="SSF46785">
    <property type="entry name" value="Winged helix' DNA-binding domain"/>
    <property type="match status" value="1"/>
</dbReference>
<feature type="compositionally biased region" description="Polar residues" evidence="4">
    <location>
        <begin position="1"/>
        <end position="12"/>
    </location>
</feature>
<evidence type="ECO:0000256" key="4">
    <source>
        <dbReference type="SAM" id="MobiDB-lite"/>
    </source>
</evidence>
<dbReference type="InterPro" id="IPR050679">
    <property type="entry name" value="Bact_HTH_transcr_reg"/>
</dbReference>
<dbReference type="Pfam" id="PF07702">
    <property type="entry name" value="UTRA"/>
    <property type="match status" value="1"/>
</dbReference>
<dbReference type="EMBL" id="RBKS01000001">
    <property type="protein sequence ID" value="RKR73439.1"/>
    <property type="molecule type" value="Genomic_DNA"/>
</dbReference>
<dbReference type="PANTHER" id="PTHR44846:SF1">
    <property type="entry name" value="MANNOSYL-D-GLYCERATE TRANSPORT_METABOLISM SYSTEM REPRESSOR MNGR-RELATED"/>
    <property type="match status" value="1"/>
</dbReference>
<evidence type="ECO:0000256" key="1">
    <source>
        <dbReference type="ARBA" id="ARBA00023015"/>
    </source>
</evidence>
<reference evidence="6 7" key="1">
    <citation type="submission" date="2018-10" db="EMBL/GenBank/DDBJ databases">
        <title>Sequencing the genomes of 1000 actinobacteria strains.</title>
        <authorList>
            <person name="Klenk H.-P."/>
        </authorList>
    </citation>
    <scope>NUCLEOTIDE SEQUENCE [LARGE SCALE GENOMIC DNA]</scope>
    <source>
        <strain evidence="6 7">DSM 17894</strain>
    </source>
</reference>
<keyword evidence="7" id="KW-1185">Reference proteome</keyword>
<dbReference type="RefSeq" id="WP_211331649.1">
    <property type="nucleotide sequence ID" value="NZ_RBKS01000001.1"/>
</dbReference>
<dbReference type="Proteomes" id="UP000280008">
    <property type="component" value="Unassembled WGS sequence"/>
</dbReference>
<dbReference type="SMART" id="SM00866">
    <property type="entry name" value="UTRA"/>
    <property type="match status" value="1"/>
</dbReference>
<dbReference type="CDD" id="cd07377">
    <property type="entry name" value="WHTH_GntR"/>
    <property type="match status" value="1"/>
</dbReference>
<dbReference type="Gene3D" id="3.40.1410.10">
    <property type="entry name" value="Chorismate lyase-like"/>
    <property type="match status" value="1"/>
</dbReference>
<dbReference type="GO" id="GO:0003700">
    <property type="term" value="F:DNA-binding transcription factor activity"/>
    <property type="evidence" value="ECO:0007669"/>
    <property type="project" value="InterPro"/>
</dbReference>
<dbReference type="SUPFAM" id="SSF64288">
    <property type="entry name" value="Chorismate lyase-like"/>
    <property type="match status" value="1"/>
</dbReference>
<dbReference type="InterPro" id="IPR000524">
    <property type="entry name" value="Tscrpt_reg_HTH_GntR"/>
</dbReference>
<proteinExistence type="predicted"/>
<organism evidence="6 7">
    <name type="scientific">Frondihabitans australicus</name>
    <dbReference type="NCBI Taxonomy" id="386892"/>
    <lineage>
        <taxon>Bacteria</taxon>
        <taxon>Bacillati</taxon>
        <taxon>Actinomycetota</taxon>
        <taxon>Actinomycetes</taxon>
        <taxon>Micrococcales</taxon>
        <taxon>Microbacteriaceae</taxon>
        <taxon>Frondihabitans</taxon>
    </lineage>
</organism>
<protein>
    <submittedName>
        <fullName evidence="6">DNA-binding GntR family transcriptional regulator</fullName>
    </submittedName>
</protein>
<dbReference type="InterPro" id="IPR011663">
    <property type="entry name" value="UTRA"/>
</dbReference>
<keyword evidence="1" id="KW-0805">Transcription regulation</keyword>
<dbReference type="Pfam" id="PF00392">
    <property type="entry name" value="GntR"/>
    <property type="match status" value="1"/>
</dbReference>
<gene>
    <name evidence="6" type="ORF">C8E83_0532</name>
</gene>
<accession>A0A495IBZ2</accession>
<dbReference type="InterPro" id="IPR036390">
    <property type="entry name" value="WH_DNA-bd_sf"/>
</dbReference>
<evidence type="ECO:0000256" key="2">
    <source>
        <dbReference type="ARBA" id="ARBA00023125"/>
    </source>
</evidence>
<dbReference type="PROSITE" id="PS50949">
    <property type="entry name" value="HTH_GNTR"/>
    <property type="match status" value="1"/>
</dbReference>
<evidence type="ECO:0000259" key="5">
    <source>
        <dbReference type="PROSITE" id="PS50949"/>
    </source>
</evidence>
<keyword evidence="2 6" id="KW-0238">DNA-binding</keyword>
<dbReference type="AlphaFoldDB" id="A0A495IBZ2"/>
<evidence type="ECO:0000313" key="6">
    <source>
        <dbReference type="EMBL" id="RKR73439.1"/>
    </source>
</evidence>